<name>A0AAD9IY31_9ANNE</name>
<gene>
    <name evidence="1" type="ORF">LSH36_951g03050</name>
</gene>
<dbReference type="Proteomes" id="UP001208570">
    <property type="component" value="Unassembled WGS sequence"/>
</dbReference>
<evidence type="ECO:0000313" key="2">
    <source>
        <dbReference type="Proteomes" id="UP001208570"/>
    </source>
</evidence>
<dbReference type="EMBL" id="JAODUP010000951">
    <property type="protein sequence ID" value="KAK2142468.1"/>
    <property type="molecule type" value="Genomic_DNA"/>
</dbReference>
<keyword evidence="2" id="KW-1185">Reference proteome</keyword>
<protein>
    <submittedName>
        <fullName evidence="1">Uncharacterized protein</fullName>
    </submittedName>
</protein>
<comment type="caution">
    <text evidence="1">The sequence shown here is derived from an EMBL/GenBank/DDBJ whole genome shotgun (WGS) entry which is preliminary data.</text>
</comment>
<reference evidence="1" key="1">
    <citation type="journal article" date="2023" name="Mol. Biol. Evol.">
        <title>Third-Generation Sequencing Reveals the Adaptive Role of the Epigenome in Three Deep-Sea Polychaetes.</title>
        <authorList>
            <person name="Perez M."/>
            <person name="Aroh O."/>
            <person name="Sun Y."/>
            <person name="Lan Y."/>
            <person name="Juniper S.K."/>
            <person name="Young C.R."/>
            <person name="Angers B."/>
            <person name="Qian P.Y."/>
        </authorList>
    </citation>
    <scope>NUCLEOTIDE SEQUENCE</scope>
    <source>
        <strain evidence="1">P08H-3</strain>
    </source>
</reference>
<accession>A0AAD9IY31</accession>
<organism evidence="1 2">
    <name type="scientific">Paralvinella palmiformis</name>
    <dbReference type="NCBI Taxonomy" id="53620"/>
    <lineage>
        <taxon>Eukaryota</taxon>
        <taxon>Metazoa</taxon>
        <taxon>Spiralia</taxon>
        <taxon>Lophotrochozoa</taxon>
        <taxon>Annelida</taxon>
        <taxon>Polychaeta</taxon>
        <taxon>Sedentaria</taxon>
        <taxon>Canalipalpata</taxon>
        <taxon>Terebellida</taxon>
        <taxon>Terebelliformia</taxon>
        <taxon>Alvinellidae</taxon>
        <taxon>Paralvinella</taxon>
    </lineage>
</organism>
<feature type="non-terminal residue" evidence="1">
    <location>
        <position position="1"/>
    </location>
</feature>
<dbReference type="AlphaFoldDB" id="A0AAD9IY31"/>
<sequence>NIHPTVIVETALNSTLQETSTSFRNVVITSHRTTMRQLTINKSGEQVIADFFILITTSTRSNIYSSIDWEIPNKLYSQLITR</sequence>
<proteinExistence type="predicted"/>
<evidence type="ECO:0000313" key="1">
    <source>
        <dbReference type="EMBL" id="KAK2142468.1"/>
    </source>
</evidence>